<evidence type="ECO:0000313" key="1">
    <source>
        <dbReference type="EMBL" id="VDL68758.1"/>
    </source>
</evidence>
<dbReference type="EMBL" id="UYSL01011665">
    <property type="protein sequence ID" value="VDL68758.1"/>
    <property type="molecule type" value="Genomic_DNA"/>
</dbReference>
<dbReference type="OMA" id="HEAINSA"/>
<accession>A0A0N4XRL6</accession>
<sequence length="114" mass="12953">MDVRRFFEMKMFTMSEPPNRMKVQPVDIILNAGFRILPSGLPSALYNYMVCSRRAPVSELLTSLEPFLKGLPNLKARLDKILLAARMIPDAIVEVNEGLELVSDHEFFVVTDIN</sequence>
<dbReference type="WBParaSite" id="NBR_0000516801-mRNA-1">
    <property type="protein sequence ID" value="NBR_0000516801-mRNA-1"/>
    <property type="gene ID" value="NBR_0000516801"/>
</dbReference>
<proteinExistence type="predicted"/>
<evidence type="ECO:0000313" key="2">
    <source>
        <dbReference type="Proteomes" id="UP000271162"/>
    </source>
</evidence>
<name>A0A0N4XRL6_NIPBR</name>
<evidence type="ECO:0000313" key="3">
    <source>
        <dbReference type="WBParaSite" id="NBR_0000516801-mRNA-1"/>
    </source>
</evidence>
<reference evidence="1 2" key="2">
    <citation type="submission" date="2018-11" db="EMBL/GenBank/DDBJ databases">
        <authorList>
            <consortium name="Pathogen Informatics"/>
        </authorList>
    </citation>
    <scope>NUCLEOTIDE SEQUENCE [LARGE SCALE GENOMIC DNA]</scope>
</reference>
<gene>
    <name evidence="1" type="ORF">NBR_LOCUS5169</name>
</gene>
<dbReference type="AlphaFoldDB" id="A0A0N4XRL6"/>
<keyword evidence="2" id="KW-1185">Reference proteome</keyword>
<organism evidence="3">
    <name type="scientific">Nippostrongylus brasiliensis</name>
    <name type="common">Rat hookworm</name>
    <dbReference type="NCBI Taxonomy" id="27835"/>
    <lineage>
        <taxon>Eukaryota</taxon>
        <taxon>Metazoa</taxon>
        <taxon>Ecdysozoa</taxon>
        <taxon>Nematoda</taxon>
        <taxon>Chromadorea</taxon>
        <taxon>Rhabditida</taxon>
        <taxon>Rhabditina</taxon>
        <taxon>Rhabditomorpha</taxon>
        <taxon>Strongyloidea</taxon>
        <taxon>Heligmosomidae</taxon>
        <taxon>Nippostrongylus</taxon>
    </lineage>
</organism>
<protein>
    <submittedName>
        <fullName evidence="3">Cytochrome P450</fullName>
    </submittedName>
</protein>
<dbReference type="Proteomes" id="UP000271162">
    <property type="component" value="Unassembled WGS sequence"/>
</dbReference>
<reference evidence="3" key="1">
    <citation type="submission" date="2017-02" db="UniProtKB">
        <authorList>
            <consortium name="WormBaseParasite"/>
        </authorList>
    </citation>
    <scope>IDENTIFICATION</scope>
</reference>